<dbReference type="Proteomes" id="UP000323011">
    <property type="component" value="Unassembled WGS sequence"/>
</dbReference>
<dbReference type="EMBL" id="VLTN01000011">
    <property type="protein sequence ID" value="KAA0154570.1"/>
    <property type="molecule type" value="Genomic_DNA"/>
</dbReference>
<dbReference type="EMBL" id="VLTM01000003">
    <property type="protein sequence ID" value="KAA0168077.1"/>
    <property type="molecule type" value="Genomic_DNA"/>
</dbReference>
<dbReference type="EMBL" id="VLTO01000009">
    <property type="protein sequence ID" value="KAA0176242.1"/>
    <property type="molecule type" value="Genomic_DNA"/>
</dbReference>
<dbReference type="Pfam" id="PF01471">
    <property type="entry name" value="PG_binding_1"/>
    <property type="match status" value="1"/>
</dbReference>
<proteinExistence type="predicted"/>
<evidence type="ECO:0000313" key="4">
    <source>
        <dbReference type="EMBL" id="KAA0163399.1"/>
    </source>
</evidence>
<gene>
    <name evidence="6" type="ORF">FNF27_02299</name>
    <name evidence="4" type="ORF">FNF28_04225</name>
    <name evidence="3" type="ORF">FNF29_02447</name>
    <name evidence="5" type="ORF">FNF31_00576</name>
</gene>
<dbReference type="EMBL" id="VLTL01000066">
    <property type="protein sequence ID" value="KAA0163399.1"/>
    <property type="molecule type" value="Genomic_DNA"/>
</dbReference>
<evidence type="ECO:0000313" key="8">
    <source>
        <dbReference type="Proteomes" id="UP000323011"/>
    </source>
</evidence>
<dbReference type="InterPro" id="IPR002477">
    <property type="entry name" value="Peptidoglycan-bd-like"/>
</dbReference>
<dbReference type="AlphaFoldDB" id="A0A5A8CQU3"/>
<dbReference type="Proteomes" id="UP000322899">
    <property type="component" value="Unassembled WGS sequence"/>
</dbReference>
<dbReference type="PROSITE" id="PS51257">
    <property type="entry name" value="PROKAR_LIPOPROTEIN"/>
    <property type="match status" value="1"/>
</dbReference>
<accession>A0A5A8CQU3</accession>
<evidence type="ECO:0000313" key="5">
    <source>
        <dbReference type="EMBL" id="KAA0168077.1"/>
    </source>
</evidence>
<evidence type="ECO:0000259" key="2">
    <source>
        <dbReference type="Pfam" id="PF01471"/>
    </source>
</evidence>
<dbReference type="Proteomes" id="UP000324907">
    <property type="component" value="Unassembled WGS sequence"/>
</dbReference>
<feature type="signal peptide" evidence="1">
    <location>
        <begin position="1"/>
        <end position="17"/>
    </location>
</feature>
<dbReference type="OMA" id="CPFYRSL"/>
<evidence type="ECO:0000313" key="9">
    <source>
        <dbReference type="Proteomes" id="UP000324907"/>
    </source>
</evidence>
<reference evidence="7 8" key="1">
    <citation type="submission" date="2019-07" db="EMBL/GenBank/DDBJ databases">
        <title>Genomes of Cafeteria roenbergensis.</title>
        <authorList>
            <person name="Fischer M.G."/>
            <person name="Hackl T."/>
            <person name="Roman M."/>
        </authorList>
    </citation>
    <scope>NUCLEOTIDE SEQUENCE [LARGE SCALE GENOMIC DNA]</scope>
    <source>
        <strain evidence="3 8">BVI</strain>
        <strain evidence="5 10">Cflag</strain>
        <strain evidence="6 7">E4-10P</strain>
        <strain evidence="4 9">RCC970-E3</strain>
    </source>
</reference>
<keyword evidence="8" id="KW-1185">Reference proteome</keyword>
<keyword evidence="1" id="KW-0732">Signal</keyword>
<evidence type="ECO:0000313" key="3">
    <source>
        <dbReference type="EMBL" id="KAA0154570.1"/>
    </source>
</evidence>
<evidence type="ECO:0000313" key="6">
    <source>
        <dbReference type="EMBL" id="KAA0176242.1"/>
    </source>
</evidence>
<evidence type="ECO:0000256" key="1">
    <source>
        <dbReference type="SAM" id="SignalP"/>
    </source>
</evidence>
<dbReference type="OrthoDB" id="14788at2759"/>
<organism evidence="3 8">
    <name type="scientific">Cafeteria roenbergensis</name>
    <name type="common">Marine flagellate</name>
    <dbReference type="NCBI Taxonomy" id="33653"/>
    <lineage>
        <taxon>Eukaryota</taxon>
        <taxon>Sar</taxon>
        <taxon>Stramenopiles</taxon>
        <taxon>Bigyra</taxon>
        <taxon>Opalozoa</taxon>
        <taxon>Bicosoecida</taxon>
        <taxon>Cafeteriaceae</taxon>
        <taxon>Cafeteria</taxon>
    </lineage>
</organism>
<name>A0A5A8CQU3_CAFRO</name>
<sequence length="297" mass="30835">MARLILAALAAAMSCAAMPLPWTDPLRKGATGTGVMMLQQMLARQPGIAAPLNATGTFDDATEDAVRVAQAANGLDVDGVVGEQTALSVLATLAADGYRDDGKPPSASGHKFKILFVVPRNRSVQVEGSLIAANGSTVFRFGARLHGVNAGDSGDDVGCPPAAWPAWSNTVGLNQFSPCGNTPTGLALADLNSPEDEPDKYGPYPVVRMVQGLAGNAKFLVPHVRDGILVHTGKWPGWSPGQTLPNSEGCVHAEPESIHAISEILQSMGVKANKNRGGVLPYPYVPQGLLSIVQSGA</sequence>
<dbReference type="InterPro" id="IPR036365">
    <property type="entry name" value="PGBD-like_sf"/>
</dbReference>
<dbReference type="SUPFAM" id="SSF47090">
    <property type="entry name" value="PGBD-like"/>
    <property type="match status" value="1"/>
</dbReference>
<comment type="caution">
    <text evidence="3">The sequence shown here is derived from an EMBL/GenBank/DDBJ whole genome shotgun (WGS) entry which is preliminary data.</text>
</comment>
<evidence type="ECO:0000313" key="10">
    <source>
        <dbReference type="Proteomes" id="UP000325113"/>
    </source>
</evidence>
<dbReference type="InterPro" id="IPR036366">
    <property type="entry name" value="PGBDSf"/>
</dbReference>
<protein>
    <recommendedName>
        <fullName evidence="2">Peptidoglycan binding-like domain-containing protein</fullName>
    </recommendedName>
</protein>
<evidence type="ECO:0000313" key="7">
    <source>
        <dbReference type="Proteomes" id="UP000322899"/>
    </source>
</evidence>
<dbReference type="Gene3D" id="1.10.101.10">
    <property type="entry name" value="PGBD-like superfamily/PGBD"/>
    <property type="match status" value="1"/>
</dbReference>
<feature type="chain" id="PRO_5033844786" description="Peptidoglycan binding-like domain-containing protein" evidence="1">
    <location>
        <begin position="18"/>
        <end position="297"/>
    </location>
</feature>
<dbReference type="Proteomes" id="UP000325113">
    <property type="component" value="Unassembled WGS sequence"/>
</dbReference>
<feature type="domain" description="Peptidoglycan binding-like" evidence="2">
    <location>
        <begin position="32"/>
        <end position="85"/>
    </location>
</feature>